<keyword evidence="2" id="KW-1185">Reference proteome</keyword>
<sequence>MARGYTLPQCRNGSIHSQVCGCTIRPAAYLSIHSEYLGNGSSPHLAPDTLRRTARSTLTSWMRTTCAQPLQASPGR</sequence>
<feature type="non-terminal residue" evidence="1">
    <location>
        <position position="76"/>
    </location>
</feature>
<name>A0A9N7U3B1_PLEPL</name>
<evidence type="ECO:0000313" key="1">
    <source>
        <dbReference type="EMBL" id="CAB1423251.1"/>
    </source>
</evidence>
<dbReference type="Proteomes" id="UP001153269">
    <property type="component" value="Unassembled WGS sequence"/>
</dbReference>
<gene>
    <name evidence="1" type="ORF">PLEPLA_LOCUS11169</name>
</gene>
<accession>A0A9N7U3B1</accession>
<dbReference type="EMBL" id="CADEAL010000644">
    <property type="protein sequence ID" value="CAB1423251.1"/>
    <property type="molecule type" value="Genomic_DNA"/>
</dbReference>
<reference evidence="1" key="1">
    <citation type="submission" date="2020-03" db="EMBL/GenBank/DDBJ databases">
        <authorList>
            <person name="Weist P."/>
        </authorList>
    </citation>
    <scope>NUCLEOTIDE SEQUENCE</scope>
</reference>
<organism evidence="1 2">
    <name type="scientific">Pleuronectes platessa</name>
    <name type="common">European plaice</name>
    <dbReference type="NCBI Taxonomy" id="8262"/>
    <lineage>
        <taxon>Eukaryota</taxon>
        <taxon>Metazoa</taxon>
        <taxon>Chordata</taxon>
        <taxon>Craniata</taxon>
        <taxon>Vertebrata</taxon>
        <taxon>Euteleostomi</taxon>
        <taxon>Actinopterygii</taxon>
        <taxon>Neopterygii</taxon>
        <taxon>Teleostei</taxon>
        <taxon>Neoteleostei</taxon>
        <taxon>Acanthomorphata</taxon>
        <taxon>Carangaria</taxon>
        <taxon>Pleuronectiformes</taxon>
        <taxon>Pleuronectoidei</taxon>
        <taxon>Pleuronectidae</taxon>
        <taxon>Pleuronectes</taxon>
    </lineage>
</organism>
<evidence type="ECO:0000313" key="2">
    <source>
        <dbReference type="Proteomes" id="UP001153269"/>
    </source>
</evidence>
<proteinExistence type="predicted"/>
<dbReference type="AlphaFoldDB" id="A0A9N7U3B1"/>
<comment type="caution">
    <text evidence="1">The sequence shown here is derived from an EMBL/GenBank/DDBJ whole genome shotgun (WGS) entry which is preliminary data.</text>
</comment>
<protein>
    <submittedName>
        <fullName evidence="1">Uncharacterized protein</fullName>
    </submittedName>
</protein>